<protein>
    <recommendedName>
        <fullName evidence="3">DUF2200 domain-containing protein</fullName>
    </recommendedName>
</protein>
<evidence type="ECO:0000313" key="1">
    <source>
        <dbReference type="EMBL" id="PAD79433.1"/>
    </source>
</evidence>
<dbReference type="Gene3D" id="1.10.8.290">
    <property type="entry name" value="uncharacterized protein sp1917 domain"/>
    <property type="match status" value="1"/>
</dbReference>
<proteinExistence type="predicted"/>
<dbReference type="OrthoDB" id="3192540at2"/>
<dbReference type="AlphaFoldDB" id="A0A268F263"/>
<comment type="caution">
    <text evidence="1">The sequence shown here is derived from an EMBL/GenBank/DDBJ whole genome shotgun (WGS) entry which is preliminary data.</text>
</comment>
<evidence type="ECO:0008006" key="3">
    <source>
        <dbReference type="Google" id="ProtNLM"/>
    </source>
</evidence>
<evidence type="ECO:0000313" key="2">
    <source>
        <dbReference type="Proteomes" id="UP000215596"/>
    </source>
</evidence>
<gene>
    <name evidence="1" type="ORF">CHH67_04320</name>
</gene>
<dbReference type="RefSeq" id="WP_095263753.1">
    <property type="nucleotide sequence ID" value="NZ_NPBY01000012.1"/>
</dbReference>
<dbReference type="InterPro" id="IPR023204">
    <property type="entry name" value="SP1917_dom_sf"/>
</dbReference>
<dbReference type="Proteomes" id="UP000215596">
    <property type="component" value="Unassembled WGS sequence"/>
</dbReference>
<organism evidence="1 2">
    <name type="scientific">Paenibacillus campinasensis</name>
    <dbReference type="NCBI Taxonomy" id="66347"/>
    <lineage>
        <taxon>Bacteria</taxon>
        <taxon>Bacillati</taxon>
        <taxon>Bacillota</taxon>
        <taxon>Bacilli</taxon>
        <taxon>Bacillales</taxon>
        <taxon>Paenibacillaceae</taxon>
        <taxon>Paenibacillus</taxon>
    </lineage>
</organism>
<dbReference type="Pfam" id="PF09966">
    <property type="entry name" value="DUF2200"/>
    <property type="match status" value="1"/>
</dbReference>
<sequence>MTKHRIYTTSFASVYPHYVTKAERKGRTKAEVDEIICWLTGYSQEELETQLDEKTDFETFFAKAPAMNPARALVKGVVCGVRVEDIEETTMREIRYLDKLIDELAKGKAMEKILREV</sequence>
<dbReference type="EMBL" id="NPBY01000012">
    <property type="protein sequence ID" value="PAD79433.1"/>
    <property type="molecule type" value="Genomic_DNA"/>
</dbReference>
<dbReference type="InterPro" id="IPR014580">
    <property type="entry name" value="UCP033199"/>
</dbReference>
<accession>A0A268F263</accession>
<reference evidence="1 2" key="1">
    <citation type="submission" date="2017-07" db="EMBL/GenBank/DDBJ databases">
        <title>Isolation and whole genome analysis of endospore-forming bacteria from heroin.</title>
        <authorList>
            <person name="Kalinowski J."/>
            <person name="Ahrens B."/>
            <person name="Al-Dilaimi A."/>
            <person name="Winkler A."/>
            <person name="Wibberg D."/>
            <person name="Schleenbecker U."/>
            <person name="Ruckert C."/>
            <person name="Wolfel R."/>
            <person name="Grass G."/>
        </authorList>
    </citation>
    <scope>NUCLEOTIDE SEQUENCE [LARGE SCALE GENOMIC DNA]</scope>
    <source>
        <strain evidence="1 2">7537-G1</strain>
    </source>
</reference>
<name>A0A268F263_9BACL</name>
<dbReference type="PIRSF" id="PIRSF033199">
    <property type="entry name" value="UCP033199"/>
    <property type="match status" value="1"/>
</dbReference>